<dbReference type="Proteomes" id="UP001501822">
    <property type="component" value="Unassembled WGS sequence"/>
</dbReference>
<gene>
    <name evidence="2" type="ORF">GCM10010151_12510</name>
</gene>
<protein>
    <submittedName>
        <fullName evidence="2">DsbA family protein</fullName>
    </submittedName>
</protein>
<reference evidence="2 3" key="1">
    <citation type="journal article" date="2019" name="Int. J. Syst. Evol. Microbiol.">
        <title>The Global Catalogue of Microorganisms (GCM) 10K type strain sequencing project: providing services to taxonomists for standard genome sequencing and annotation.</title>
        <authorList>
            <consortium name="The Broad Institute Genomics Platform"/>
            <consortium name="The Broad Institute Genome Sequencing Center for Infectious Disease"/>
            <person name="Wu L."/>
            <person name="Ma J."/>
        </authorList>
    </citation>
    <scope>NUCLEOTIDE SEQUENCE [LARGE SCALE GENOMIC DNA]</scope>
    <source>
        <strain evidence="2 3">JCM 3146</strain>
    </source>
</reference>
<organism evidence="2 3">
    <name type="scientific">Actinoallomurus spadix</name>
    <dbReference type="NCBI Taxonomy" id="79912"/>
    <lineage>
        <taxon>Bacteria</taxon>
        <taxon>Bacillati</taxon>
        <taxon>Actinomycetota</taxon>
        <taxon>Actinomycetes</taxon>
        <taxon>Streptosporangiales</taxon>
        <taxon>Thermomonosporaceae</taxon>
        <taxon>Actinoallomurus</taxon>
    </lineage>
</organism>
<dbReference type="PANTHER" id="PTHR13887:SF41">
    <property type="entry name" value="THIOREDOXIN SUPERFAMILY PROTEIN"/>
    <property type="match status" value="1"/>
</dbReference>
<dbReference type="CDD" id="cd03024">
    <property type="entry name" value="DsbA_FrnE"/>
    <property type="match status" value="1"/>
</dbReference>
<evidence type="ECO:0000313" key="3">
    <source>
        <dbReference type="Proteomes" id="UP001501822"/>
    </source>
</evidence>
<name>A0ABN0W3I8_9ACTN</name>
<dbReference type="Pfam" id="PF01323">
    <property type="entry name" value="DSBA"/>
    <property type="match status" value="1"/>
</dbReference>
<dbReference type="Gene3D" id="3.40.30.10">
    <property type="entry name" value="Glutaredoxin"/>
    <property type="match status" value="1"/>
</dbReference>
<comment type="caution">
    <text evidence="2">The sequence shown here is derived from an EMBL/GenBank/DDBJ whole genome shotgun (WGS) entry which is preliminary data.</text>
</comment>
<evidence type="ECO:0000259" key="1">
    <source>
        <dbReference type="Pfam" id="PF01323"/>
    </source>
</evidence>
<accession>A0ABN0W3I8</accession>
<dbReference type="InterPro" id="IPR036249">
    <property type="entry name" value="Thioredoxin-like_sf"/>
</dbReference>
<dbReference type="PANTHER" id="PTHR13887">
    <property type="entry name" value="GLUTATHIONE S-TRANSFERASE KAPPA"/>
    <property type="match status" value="1"/>
</dbReference>
<evidence type="ECO:0000313" key="2">
    <source>
        <dbReference type="EMBL" id="GAA0324159.1"/>
    </source>
</evidence>
<sequence length="216" mass="22500">MRVPPGRLPTVVNVEIFSDVVCPWCYLGRARFEAAVRDFGGEVNVTWRPYQLDPGASGGGLMDDALAGKFGGADRVAEAHARMRELMAAEGLPYAPEKALSANTRDAHRVIALAGEAGVQDAVVGRLFRAHHAEGRDLNDHGALAELAAEAGLAGVAERLAAGEGDAAVTAQLETARAIGVTGVPFFVFEGTWAVSGAQSREFFGSALAEVAAKAS</sequence>
<dbReference type="SUPFAM" id="SSF52833">
    <property type="entry name" value="Thioredoxin-like"/>
    <property type="match status" value="1"/>
</dbReference>
<proteinExistence type="predicted"/>
<dbReference type="InterPro" id="IPR001853">
    <property type="entry name" value="DSBA-like_thioredoxin_dom"/>
</dbReference>
<feature type="domain" description="DSBA-like thioredoxin" evidence="1">
    <location>
        <begin position="14"/>
        <end position="208"/>
    </location>
</feature>
<keyword evidence="3" id="KW-1185">Reference proteome</keyword>
<dbReference type="EMBL" id="BAAABM010000007">
    <property type="protein sequence ID" value="GAA0324159.1"/>
    <property type="molecule type" value="Genomic_DNA"/>
</dbReference>